<feature type="transmembrane region" description="Helical" evidence="7">
    <location>
        <begin position="374"/>
        <end position="392"/>
    </location>
</feature>
<evidence type="ECO:0000259" key="8">
    <source>
        <dbReference type="PROSITE" id="PS50850"/>
    </source>
</evidence>
<proteinExistence type="inferred from homology"/>
<sequence length="563" mass="59939">MGQERDLAIAPAVEPRLPQEPIMLPLEVEIPATVDAAPIRSKSRTSAIVMALYLATFVAALDQTIVSTAIPTITSQLHSASGYTWIGGAYMLAKAAAMPIWAKLSDIWGRKPILLASLLLFFGSSVTCALARDMMTLIAGRALQGIGGGSLMQISTITIADMFSLRLRSLFLGLINLMWAVAAGAGPVLGGALAELASWRWIFWLNLPITGTAFILTLFFLDVHNPRTKLSDGLHAIDWFGTVSMLGLTLMLLLGLNFGGIVAAWSSAKVICLIVFGLLMSVFFFISEKRLAEYPLMPLRLFHERSNVAALATSSIHGFVAIALEYYLPLYLQSAKLESPTRSGLLILPLVLTEAASATLTGLLIHRTGEYGQVLQAGMLLTTLGTALFVLLDAHTPIATIFGLEVLAGFGVGMCFQPPSMALQALVHQDDVATAMATMSFLGNLASSLSVVIGGAVFQNGVAAREHVLLSAGLDAERARELAGPDSAANVELIGTIADPGQQWAVKDAFAWGLRNMWILYAGMGACAAVATLFIKRATLSNEHTETKTGIKKREKAEPAAAS</sequence>
<dbReference type="EMBL" id="WWBZ02000073">
    <property type="protein sequence ID" value="KAF4302564.1"/>
    <property type="molecule type" value="Genomic_DNA"/>
</dbReference>
<feature type="transmembrane region" description="Helical" evidence="7">
    <location>
        <begin position="82"/>
        <end position="101"/>
    </location>
</feature>
<dbReference type="PROSITE" id="PS50850">
    <property type="entry name" value="MFS"/>
    <property type="match status" value="1"/>
</dbReference>
<evidence type="ECO:0000313" key="9">
    <source>
        <dbReference type="EMBL" id="KAF4302564.1"/>
    </source>
</evidence>
<evidence type="ECO:0000256" key="2">
    <source>
        <dbReference type="ARBA" id="ARBA00007520"/>
    </source>
</evidence>
<evidence type="ECO:0000256" key="5">
    <source>
        <dbReference type="ARBA" id="ARBA00022989"/>
    </source>
</evidence>
<dbReference type="CDD" id="cd17502">
    <property type="entry name" value="MFS_Azr1_MDR_like"/>
    <property type="match status" value="1"/>
</dbReference>
<evidence type="ECO:0000256" key="6">
    <source>
        <dbReference type="ARBA" id="ARBA00023136"/>
    </source>
</evidence>
<dbReference type="OrthoDB" id="10021397at2759"/>
<name>A0A8H4IKM9_9PEZI</name>
<feature type="transmembrane region" description="Helical" evidence="7">
    <location>
        <begin position="113"/>
        <end position="132"/>
    </location>
</feature>
<feature type="transmembrane region" description="Helical" evidence="7">
    <location>
        <begin position="262"/>
        <end position="286"/>
    </location>
</feature>
<dbReference type="PRINTS" id="PR01036">
    <property type="entry name" value="TCRTETB"/>
</dbReference>
<feature type="transmembrane region" description="Helical" evidence="7">
    <location>
        <begin position="170"/>
        <end position="189"/>
    </location>
</feature>
<feature type="transmembrane region" description="Helical" evidence="7">
    <location>
        <begin position="437"/>
        <end position="458"/>
    </location>
</feature>
<dbReference type="Gene3D" id="1.20.1720.10">
    <property type="entry name" value="Multidrug resistance protein D"/>
    <property type="match status" value="1"/>
</dbReference>
<dbReference type="FunFam" id="1.20.1720.10:FF:000014">
    <property type="entry name" value="MFS drug transporter, putative"/>
    <property type="match status" value="1"/>
</dbReference>
<comment type="subcellular location">
    <subcellularLocation>
        <location evidence="1">Cell membrane</location>
        <topology evidence="1">Multi-pass membrane protein</topology>
    </subcellularLocation>
</comment>
<evidence type="ECO:0000256" key="4">
    <source>
        <dbReference type="ARBA" id="ARBA00022692"/>
    </source>
</evidence>
<dbReference type="PANTHER" id="PTHR23501:SF158">
    <property type="entry name" value="TRANSPORTER, PUTATIVE (AFU_ORTHOLOGUE AFUA_5G14490)-RELATED"/>
    <property type="match status" value="1"/>
</dbReference>
<dbReference type="InterPro" id="IPR020846">
    <property type="entry name" value="MFS_dom"/>
</dbReference>
<keyword evidence="3" id="KW-1003">Cell membrane</keyword>
<keyword evidence="5 7" id="KW-1133">Transmembrane helix</keyword>
<feature type="transmembrane region" description="Helical" evidence="7">
    <location>
        <begin position="201"/>
        <end position="221"/>
    </location>
</feature>
<feature type="transmembrane region" description="Helical" evidence="7">
    <location>
        <begin position="47"/>
        <end position="70"/>
    </location>
</feature>
<evidence type="ECO:0000256" key="7">
    <source>
        <dbReference type="SAM" id="Phobius"/>
    </source>
</evidence>
<dbReference type="SUPFAM" id="SSF103473">
    <property type="entry name" value="MFS general substrate transporter"/>
    <property type="match status" value="1"/>
</dbReference>
<feature type="transmembrane region" description="Helical" evidence="7">
    <location>
        <begin position="398"/>
        <end position="416"/>
    </location>
</feature>
<feature type="transmembrane region" description="Helical" evidence="7">
    <location>
        <begin position="138"/>
        <end position="163"/>
    </location>
</feature>
<gene>
    <name evidence="9" type="ORF">GTA08_BOTSDO10522</name>
</gene>
<comment type="caution">
    <text evidence="9">The sequence shown here is derived from an EMBL/GenBank/DDBJ whole genome shotgun (WGS) entry which is preliminary data.</text>
</comment>
<reference evidence="9" key="1">
    <citation type="submission" date="2020-04" db="EMBL/GenBank/DDBJ databases">
        <title>Genome Assembly and Annotation of Botryosphaeria dothidea sdau 11-99, a Latent Pathogen of Apple Fruit Ring Rot in China.</title>
        <authorList>
            <person name="Yu C."/>
            <person name="Diao Y."/>
            <person name="Lu Q."/>
            <person name="Zhao J."/>
            <person name="Cui S."/>
            <person name="Peng C."/>
            <person name="He B."/>
            <person name="Liu H."/>
        </authorList>
    </citation>
    <scope>NUCLEOTIDE SEQUENCE [LARGE SCALE GENOMIC DNA]</scope>
    <source>
        <strain evidence="9">Sdau11-99</strain>
    </source>
</reference>
<evidence type="ECO:0000256" key="3">
    <source>
        <dbReference type="ARBA" id="ARBA00022475"/>
    </source>
</evidence>
<keyword evidence="6 7" id="KW-0472">Membrane</keyword>
<evidence type="ECO:0000256" key="1">
    <source>
        <dbReference type="ARBA" id="ARBA00004651"/>
    </source>
</evidence>
<evidence type="ECO:0000313" key="10">
    <source>
        <dbReference type="Proteomes" id="UP000572817"/>
    </source>
</evidence>
<keyword evidence="10" id="KW-1185">Reference proteome</keyword>
<protein>
    <submittedName>
        <fullName evidence="9">MFS transporter</fullName>
    </submittedName>
</protein>
<feature type="transmembrane region" description="Helical" evidence="7">
    <location>
        <begin position="518"/>
        <end position="535"/>
    </location>
</feature>
<feature type="transmembrane region" description="Helical" evidence="7">
    <location>
        <begin position="307"/>
        <end position="324"/>
    </location>
</feature>
<dbReference type="GO" id="GO:0022857">
    <property type="term" value="F:transmembrane transporter activity"/>
    <property type="evidence" value="ECO:0007669"/>
    <property type="project" value="InterPro"/>
</dbReference>
<comment type="similarity">
    <text evidence="2">Belongs to the major facilitator superfamily. TCR/Tet family.</text>
</comment>
<feature type="domain" description="Major facilitator superfamily (MFS) profile" evidence="8">
    <location>
        <begin position="48"/>
        <end position="540"/>
    </location>
</feature>
<feature type="transmembrane region" description="Helical" evidence="7">
    <location>
        <begin position="233"/>
        <end position="256"/>
    </location>
</feature>
<dbReference type="InterPro" id="IPR011701">
    <property type="entry name" value="MFS"/>
</dbReference>
<keyword evidence="4 7" id="KW-0812">Transmembrane</keyword>
<dbReference type="InterPro" id="IPR036259">
    <property type="entry name" value="MFS_trans_sf"/>
</dbReference>
<dbReference type="Proteomes" id="UP000572817">
    <property type="component" value="Unassembled WGS sequence"/>
</dbReference>
<accession>A0A8H4IKM9</accession>
<dbReference type="PANTHER" id="PTHR23501">
    <property type="entry name" value="MAJOR FACILITATOR SUPERFAMILY"/>
    <property type="match status" value="1"/>
</dbReference>
<feature type="transmembrane region" description="Helical" evidence="7">
    <location>
        <begin position="344"/>
        <end position="365"/>
    </location>
</feature>
<dbReference type="GO" id="GO:0005886">
    <property type="term" value="C:plasma membrane"/>
    <property type="evidence" value="ECO:0007669"/>
    <property type="project" value="UniProtKB-SubCell"/>
</dbReference>
<dbReference type="AlphaFoldDB" id="A0A8H4IKM9"/>
<organism evidence="9 10">
    <name type="scientific">Botryosphaeria dothidea</name>
    <dbReference type="NCBI Taxonomy" id="55169"/>
    <lineage>
        <taxon>Eukaryota</taxon>
        <taxon>Fungi</taxon>
        <taxon>Dikarya</taxon>
        <taxon>Ascomycota</taxon>
        <taxon>Pezizomycotina</taxon>
        <taxon>Dothideomycetes</taxon>
        <taxon>Dothideomycetes incertae sedis</taxon>
        <taxon>Botryosphaeriales</taxon>
        <taxon>Botryosphaeriaceae</taxon>
        <taxon>Botryosphaeria</taxon>
    </lineage>
</organism>
<dbReference type="Gene3D" id="1.20.1250.20">
    <property type="entry name" value="MFS general substrate transporter like domains"/>
    <property type="match status" value="1"/>
</dbReference>
<dbReference type="Pfam" id="PF07690">
    <property type="entry name" value="MFS_1"/>
    <property type="match status" value="1"/>
</dbReference>